<protein>
    <submittedName>
        <fullName evidence="5">Uncharacterized protein conserved in bacteria</fullName>
    </submittedName>
</protein>
<evidence type="ECO:0000313" key="6">
    <source>
        <dbReference type="Proteomes" id="UP000055060"/>
    </source>
</evidence>
<dbReference type="InterPro" id="IPR011991">
    <property type="entry name" value="ArsR-like_HTH"/>
</dbReference>
<keyword evidence="6" id="KW-1185">Reference proteome</keyword>
<dbReference type="InterPro" id="IPR018656">
    <property type="entry name" value="DUF2087"/>
</dbReference>
<dbReference type="SMART" id="SM00418">
    <property type="entry name" value="HTH_ARSR"/>
    <property type="match status" value="1"/>
</dbReference>
<name>A0A0K8MXL5_9CHLR</name>
<sequence>MTENPNTSYAVLLEFFKALADANRLKMIGFLAEKPRSVGELADLLGLSVSTTSHHLSYLTHVELVSARADGHYYIYSLHTEKLAELAQSLRTDLVVAPQAAPEEGDAFERKVLKSFTNAEGRITAFPAQEKKWAVLLHYALKAFEPGRRYTEKEVNEILQRFNQDTASIRRGFIEYHLMERDAAGTAYWLKSD</sequence>
<dbReference type="STRING" id="360412.LARV_03798"/>
<dbReference type="PANTHER" id="PTHR33154:SF33">
    <property type="entry name" value="TRANSCRIPTIONAL REPRESSOR SDPR"/>
    <property type="match status" value="1"/>
</dbReference>
<organism evidence="5">
    <name type="scientific">Longilinea arvoryzae</name>
    <dbReference type="NCBI Taxonomy" id="360412"/>
    <lineage>
        <taxon>Bacteria</taxon>
        <taxon>Bacillati</taxon>
        <taxon>Chloroflexota</taxon>
        <taxon>Anaerolineae</taxon>
        <taxon>Anaerolineales</taxon>
        <taxon>Anaerolineaceae</taxon>
        <taxon>Longilinea</taxon>
    </lineage>
</organism>
<dbReference type="SUPFAM" id="SSF46785">
    <property type="entry name" value="Winged helix' DNA-binding domain"/>
    <property type="match status" value="1"/>
</dbReference>
<dbReference type="RefSeq" id="WP_075075400.1">
    <property type="nucleotide sequence ID" value="NZ_DF967973.1"/>
</dbReference>
<dbReference type="NCBIfam" id="NF033788">
    <property type="entry name" value="HTH_metalloreg"/>
    <property type="match status" value="1"/>
</dbReference>
<dbReference type="InterPro" id="IPR036388">
    <property type="entry name" value="WH-like_DNA-bd_sf"/>
</dbReference>
<accession>A0A0K8MXL5</accession>
<proteinExistence type="predicted"/>
<reference evidence="5" key="1">
    <citation type="submission" date="2015-07" db="EMBL/GenBank/DDBJ databases">
        <title>Draft Genome Sequences of Anaerolinea thermolimosa IMO-1, Bellilinea caldifistulae GOMI-1, Leptolinea tardivitalis YMTK-2, Levilinea saccharolytica KIBI-1,Longilinea arvoryzae KOME-1, Previously Described as Members of the Anaerolineaceae (Chloroflexi).</title>
        <authorList>
            <person name="Sekiguchi Y."/>
            <person name="Ohashi A."/>
            <person name="Matsuura N."/>
            <person name="Tourlousse M.D."/>
        </authorList>
    </citation>
    <scope>NUCLEOTIDE SEQUENCE [LARGE SCALE GENOMIC DNA]</scope>
    <source>
        <strain evidence="5">KOME-1</strain>
    </source>
</reference>
<evidence type="ECO:0000259" key="4">
    <source>
        <dbReference type="PROSITE" id="PS50987"/>
    </source>
</evidence>
<dbReference type="AlphaFoldDB" id="A0A0K8MXL5"/>
<dbReference type="EMBL" id="DF967973">
    <property type="protein sequence ID" value="GAP16003.1"/>
    <property type="molecule type" value="Genomic_DNA"/>
</dbReference>
<evidence type="ECO:0000313" key="5">
    <source>
        <dbReference type="EMBL" id="GAP16003.1"/>
    </source>
</evidence>
<dbReference type="OrthoDB" id="529288at2"/>
<dbReference type="PANTHER" id="PTHR33154">
    <property type="entry name" value="TRANSCRIPTIONAL REGULATOR, ARSR FAMILY"/>
    <property type="match status" value="1"/>
</dbReference>
<evidence type="ECO:0000256" key="2">
    <source>
        <dbReference type="ARBA" id="ARBA00023125"/>
    </source>
</evidence>
<keyword evidence="1" id="KW-0805">Transcription regulation</keyword>
<dbReference type="GO" id="GO:0003677">
    <property type="term" value="F:DNA binding"/>
    <property type="evidence" value="ECO:0007669"/>
    <property type="project" value="UniProtKB-KW"/>
</dbReference>
<dbReference type="Gene3D" id="1.10.10.10">
    <property type="entry name" value="Winged helix-like DNA-binding domain superfamily/Winged helix DNA-binding domain"/>
    <property type="match status" value="1"/>
</dbReference>
<keyword evidence="3" id="KW-0804">Transcription</keyword>
<feature type="domain" description="HTH arsR-type" evidence="4">
    <location>
        <begin position="4"/>
        <end position="98"/>
    </location>
</feature>
<dbReference type="InterPro" id="IPR036390">
    <property type="entry name" value="WH_DNA-bd_sf"/>
</dbReference>
<dbReference type="CDD" id="cd00090">
    <property type="entry name" value="HTH_ARSR"/>
    <property type="match status" value="1"/>
</dbReference>
<evidence type="ECO:0000256" key="1">
    <source>
        <dbReference type="ARBA" id="ARBA00023015"/>
    </source>
</evidence>
<dbReference type="Pfam" id="PF01022">
    <property type="entry name" value="HTH_5"/>
    <property type="match status" value="1"/>
</dbReference>
<gene>
    <name evidence="5" type="ORF">LARV_03798</name>
</gene>
<dbReference type="Pfam" id="PF09860">
    <property type="entry name" value="DUF2087"/>
    <property type="match status" value="1"/>
</dbReference>
<dbReference type="Proteomes" id="UP000055060">
    <property type="component" value="Unassembled WGS sequence"/>
</dbReference>
<dbReference type="PRINTS" id="PR00778">
    <property type="entry name" value="HTHARSR"/>
</dbReference>
<evidence type="ECO:0000256" key="3">
    <source>
        <dbReference type="ARBA" id="ARBA00023163"/>
    </source>
</evidence>
<dbReference type="GO" id="GO:0003700">
    <property type="term" value="F:DNA-binding transcription factor activity"/>
    <property type="evidence" value="ECO:0007669"/>
    <property type="project" value="InterPro"/>
</dbReference>
<dbReference type="InterPro" id="IPR051081">
    <property type="entry name" value="HTH_MetalResp_TranReg"/>
</dbReference>
<dbReference type="PROSITE" id="PS50987">
    <property type="entry name" value="HTH_ARSR_2"/>
    <property type="match status" value="1"/>
</dbReference>
<keyword evidence="2" id="KW-0238">DNA-binding</keyword>
<dbReference type="InterPro" id="IPR001845">
    <property type="entry name" value="HTH_ArsR_DNA-bd_dom"/>
</dbReference>